<dbReference type="CDD" id="cd00191">
    <property type="entry name" value="TY"/>
    <property type="match status" value="2"/>
</dbReference>
<organism evidence="7 8">
    <name type="scientific">Caerostris darwini</name>
    <dbReference type="NCBI Taxonomy" id="1538125"/>
    <lineage>
        <taxon>Eukaryota</taxon>
        <taxon>Metazoa</taxon>
        <taxon>Ecdysozoa</taxon>
        <taxon>Arthropoda</taxon>
        <taxon>Chelicerata</taxon>
        <taxon>Arachnida</taxon>
        <taxon>Araneae</taxon>
        <taxon>Araneomorphae</taxon>
        <taxon>Entelegynae</taxon>
        <taxon>Araneoidea</taxon>
        <taxon>Araneidae</taxon>
        <taxon>Caerostris</taxon>
    </lineage>
</organism>
<evidence type="ECO:0000259" key="6">
    <source>
        <dbReference type="PROSITE" id="PS51162"/>
    </source>
</evidence>
<dbReference type="InterPro" id="IPR036857">
    <property type="entry name" value="Thyroglobulin_1_sf"/>
</dbReference>
<sequence length="202" mass="22151">MTPNCADDGSFAPRQCRRGTYWEDVFCWCVDRNGNKISSEGFPVILKMKIFAVVAIISCLLPASLCWDFPGYPGVDCPTARQKILDDPTSQWMVPKCNADGTFQDKQCYDIEDPDACMCVAPDGTTLTLAGFGINIETCVCLTAGYDVMVTDPDELPNCAKGGYFAPLQCSKRRGDCWCVDKYGKVLVPPSKDVHSCDNVAL</sequence>
<comment type="caution">
    <text evidence="5">Lacks conserved residue(s) required for the propagation of feature annotation.</text>
</comment>
<keyword evidence="4 5" id="KW-1015">Disulfide bond</keyword>
<reference evidence="7 8" key="1">
    <citation type="submission" date="2021-06" db="EMBL/GenBank/DDBJ databases">
        <title>Caerostris darwini draft genome.</title>
        <authorList>
            <person name="Kono N."/>
            <person name="Arakawa K."/>
        </authorList>
    </citation>
    <scope>NUCLEOTIDE SEQUENCE [LARGE SCALE GENOMIC DNA]</scope>
</reference>
<protein>
    <recommendedName>
        <fullName evidence="6">Thyroglobulin type-1 domain-containing protein</fullName>
    </recommendedName>
</protein>
<comment type="caution">
    <text evidence="7">The sequence shown here is derived from an EMBL/GenBank/DDBJ whole genome shotgun (WGS) entry which is preliminary data.</text>
</comment>
<evidence type="ECO:0000256" key="3">
    <source>
        <dbReference type="ARBA" id="ARBA00022737"/>
    </source>
</evidence>
<feature type="domain" description="Thyroglobulin type-1" evidence="6">
    <location>
        <begin position="1"/>
        <end position="59"/>
    </location>
</feature>
<dbReference type="InterPro" id="IPR051950">
    <property type="entry name" value="Dev_reg/Prot_inhib"/>
</dbReference>
<proteinExistence type="predicted"/>
<feature type="domain" description="Thyroglobulin type-1" evidence="6">
    <location>
        <begin position="136"/>
        <end position="197"/>
    </location>
</feature>
<feature type="domain" description="Thyroglobulin type-1" evidence="6">
    <location>
        <begin position="74"/>
        <end position="127"/>
    </location>
</feature>
<keyword evidence="8" id="KW-1185">Reference proteome</keyword>
<dbReference type="AlphaFoldDB" id="A0AAV4UQR4"/>
<gene>
    <name evidence="7" type="primary">AVEN_80935_1</name>
    <name evidence="7" type="ORF">CDAR_38952</name>
</gene>
<evidence type="ECO:0000256" key="5">
    <source>
        <dbReference type="PROSITE-ProRule" id="PRU00500"/>
    </source>
</evidence>
<dbReference type="Pfam" id="PF00086">
    <property type="entry name" value="Thyroglobulin_1"/>
    <property type="match status" value="3"/>
</dbReference>
<dbReference type="SMART" id="SM00211">
    <property type="entry name" value="TY"/>
    <property type="match status" value="3"/>
</dbReference>
<comment type="subcellular location">
    <subcellularLocation>
        <location evidence="1">Secreted</location>
    </subcellularLocation>
</comment>
<dbReference type="InterPro" id="IPR000716">
    <property type="entry name" value="Thyroglobulin_1"/>
</dbReference>
<dbReference type="PROSITE" id="PS51162">
    <property type="entry name" value="THYROGLOBULIN_1_2"/>
    <property type="match status" value="3"/>
</dbReference>
<name>A0AAV4UQR4_9ARAC</name>
<evidence type="ECO:0000256" key="2">
    <source>
        <dbReference type="ARBA" id="ARBA00022525"/>
    </source>
</evidence>
<evidence type="ECO:0000256" key="4">
    <source>
        <dbReference type="ARBA" id="ARBA00023157"/>
    </source>
</evidence>
<keyword evidence="3" id="KW-0677">Repeat</keyword>
<keyword evidence="2" id="KW-0964">Secreted</keyword>
<evidence type="ECO:0000313" key="7">
    <source>
        <dbReference type="EMBL" id="GIY60122.1"/>
    </source>
</evidence>
<dbReference type="EMBL" id="BPLQ01011751">
    <property type="protein sequence ID" value="GIY60122.1"/>
    <property type="molecule type" value="Genomic_DNA"/>
</dbReference>
<dbReference type="Proteomes" id="UP001054837">
    <property type="component" value="Unassembled WGS sequence"/>
</dbReference>
<evidence type="ECO:0000313" key="8">
    <source>
        <dbReference type="Proteomes" id="UP001054837"/>
    </source>
</evidence>
<dbReference type="PANTHER" id="PTHR12352">
    <property type="entry name" value="SECRETED MODULAR CALCIUM-BINDING PROTEIN"/>
    <property type="match status" value="1"/>
</dbReference>
<accession>A0AAV4UQR4</accession>
<dbReference type="Gene3D" id="4.10.800.10">
    <property type="entry name" value="Thyroglobulin type-1"/>
    <property type="match status" value="3"/>
</dbReference>
<evidence type="ECO:0000256" key="1">
    <source>
        <dbReference type="ARBA" id="ARBA00004613"/>
    </source>
</evidence>
<dbReference type="PANTHER" id="PTHR12352:SF3">
    <property type="entry name" value="NIDOGEN-2"/>
    <property type="match status" value="1"/>
</dbReference>
<dbReference type="GO" id="GO:0005615">
    <property type="term" value="C:extracellular space"/>
    <property type="evidence" value="ECO:0007669"/>
    <property type="project" value="TreeGrafter"/>
</dbReference>
<feature type="disulfide bond" evidence="5">
    <location>
        <begin position="170"/>
        <end position="177"/>
    </location>
</feature>
<dbReference type="SUPFAM" id="SSF57610">
    <property type="entry name" value="Thyroglobulin type-1 domain"/>
    <property type="match status" value="3"/>
</dbReference>